<dbReference type="PROSITE" id="PS51301">
    <property type="entry name" value="KILA_N"/>
    <property type="match status" value="1"/>
</dbReference>
<evidence type="ECO:0000313" key="3">
    <source>
        <dbReference type="Proteomes" id="UP001308005"/>
    </source>
</evidence>
<comment type="caution">
    <text evidence="2">The sequence shown here is derived from an EMBL/GenBank/DDBJ whole genome shotgun (WGS) entry which is preliminary data.</text>
</comment>
<dbReference type="EMBL" id="JAYMYJ010000030">
    <property type="protein sequence ID" value="MEB4590132.1"/>
    <property type="molecule type" value="Genomic_DNA"/>
</dbReference>
<dbReference type="Pfam" id="PF04383">
    <property type="entry name" value="KilA-N"/>
    <property type="match status" value="1"/>
</dbReference>
<evidence type="ECO:0000259" key="1">
    <source>
        <dbReference type="PROSITE" id="PS51301"/>
    </source>
</evidence>
<dbReference type="SMART" id="SM01252">
    <property type="entry name" value="KilA-N"/>
    <property type="match status" value="1"/>
</dbReference>
<feature type="domain" description="KilA-N" evidence="1">
    <location>
        <begin position="1"/>
        <end position="100"/>
    </location>
</feature>
<evidence type="ECO:0000313" key="2">
    <source>
        <dbReference type="EMBL" id="MEB4590132.1"/>
    </source>
</evidence>
<reference evidence="3" key="1">
    <citation type="submission" date="2023-07" db="EMBL/GenBank/DDBJ databases">
        <title>The carbon used by Thiothrix.</title>
        <authorList>
            <person name="Chen L."/>
        </authorList>
    </citation>
    <scope>NUCLEOTIDE SEQUENCE [LARGE SCALE GENOMIC DNA]</scope>
</reference>
<dbReference type="RefSeq" id="WP_324693371.1">
    <property type="nucleotide sequence ID" value="NZ_JAYMYJ010000030.1"/>
</dbReference>
<organism evidence="2 3">
    <name type="scientific">Candidatus Thiothrix phosphatis</name>
    <dbReference type="NCBI Taxonomy" id="3112415"/>
    <lineage>
        <taxon>Bacteria</taxon>
        <taxon>Pseudomonadati</taxon>
        <taxon>Pseudomonadota</taxon>
        <taxon>Gammaproteobacteria</taxon>
        <taxon>Thiotrichales</taxon>
        <taxon>Thiotrichaceae</taxon>
        <taxon>Thiothrix</taxon>
    </lineage>
</organism>
<gene>
    <name evidence="2" type="ORF">VSS37_03985</name>
</gene>
<proteinExistence type="predicted"/>
<protein>
    <submittedName>
        <fullName evidence="2">KilA-N domain-containing protein</fullName>
    </submittedName>
</protein>
<sequence length="176" mass="19673">MPPLSVCDTNISIRENRYSLNDLHKASGGERKHQPSNFLRVEQTQELIAEIDKSSDVRISHEVIRGKNGGTFVCKELMYAYAMWISARVHLAVIRGFDAMVNEQRQPETAAAPAAPALEHKPLTEAGGVALLHGPAHPRPLGRAGTGHRRPEAWWGLNGLVRWQWTILDRQAKLEM</sequence>
<name>A0ABU6CUE2_9GAMM</name>
<dbReference type="Proteomes" id="UP001308005">
    <property type="component" value="Unassembled WGS sequence"/>
</dbReference>
<accession>A0ABU6CUE2</accession>
<dbReference type="InterPro" id="IPR017880">
    <property type="entry name" value="KilA_N"/>
</dbReference>
<keyword evidence="3" id="KW-1185">Reference proteome</keyword>
<dbReference type="InterPro" id="IPR018004">
    <property type="entry name" value="KilA/APSES_HTH"/>
</dbReference>